<feature type="transmembrane region" description="Helical" evidence="1">
    <location>
        <begin position="6"/>
        <end position="26"/>
    </location>
</feature>
<keyword evidence="3" id="KW-1185">Reference proteome</keyword>
<organism evidence="2 3">
    <name type="scientific">Rhizobium viscosum</name>
    <name type="common">Arthrobacter viscosus</name>
    <dbReference type="NCBI Taxonomy" id="1673"/>
    <lineage>
        <taxon>Bacteria</taxon>
        <taxon>Pseudomonadati</taxon>
        <taxon>Pseudomonadota</taxon>
        <taxon>Alphaproteobacteria</taxon>
        <taxon>Hyphomicrobiales</taxon>
        <taxon>Rhizobiaceae</taxon>
        <taxon>Rhizobium/Agrobacterium group</taxon>
        <taxon>Rhizobium</taxon>
    </lineage>
</organism>
<reference evidence="2 3" key="1">
    <citation type="submission" date="2020-10" db="EMBL/GenBank/DDBJ databases">
        <title>Sequencing the genomes of 1000 actinobacteria strains.</title>
        <authorList>
            <person name="Klenk H.-P."/>
        </authorList>
    </citation>
    <scope>NUCLEOTIDE SEQUENCE [LARGE SCALE GENOMIC DNA]</scope>
    <source>
        <strain evidence="2 3">DSM 7307</strain>
    </source>
</reference>
<keyword evidence="1" id="KW-1133">Transmembrane helix</keyword>
<sequence length="115" mass="12604">MTPDNGGALLGFGVLFNLFGQGFVFCRIGELILPGGGGLVLGHGNVFHFENLKPTPDHRLRFRSKMPHGWKEGETPKVADGCRSRRWRGLKHPCLVYVLPKGDVPMVESIAPPAK</sequence>
<proteinExistence type="predicted"/>
<dbReference type="RefSeq" id="WP_246517402.1">
    <property type="nucleotide sequence ID" value="NZ_BAAAVL010000004.1"/>
</dbReference>
<dbReference type="Proteomes" id="UP000620262">
    <property type="component" value="Unassembled WGS sequence"/>
</dbReference>
<name>A0ABR9IVF6_RHIVS</name>
<protein>
    <submittedName>
        <fullName evidence="2">Uncharacterized protein</fullName>
    </submittedName>
</protein>
<keyword evidence="1" id="KW-0472">Membrane</keyword>
<keyword evidence="1" id="KW-0812">Transmembrane</keyword>
<evidence type="ECO:0000313" key="3">
    <source>
        <dbReference type="Proteomes" id="UP000620262"/>
    </source>
</evidence>
<comment type="caution">
    <text evidence="2">The sequence shown here is derived from an EMBL/GenBank/DDBJ whole genome shotgun (WGS) entry which is preliminary data.</text>
</comment>
<accession>A0ABR9IVF6</accession>
<evidence type="ECO:0000256" key="1">
    <source>
        <dbReference type="SAM" id="Phobius"/>
    </source>
</evidence>
<dbReference type="EMBL" id="JADBEC010000002">
    <property type="protein sequence ID" value="MBE1507179.1"/>
    <property type="molecule type" value="Genomic_DNA"/>
</dbReference>
<evidence type="ECO:0000313" key="2">
    <source>
        <dbReference type="EMBL" id="MBE1507179.1"/>
    </source>
</evidence>
<gene>
    <name evidence="2" type="ORF">H4W29_004424</name>
</gene>